<reference evidence="3" key="1">
    <citation type="submission" date="2020-07" db="EMBL/GenBank/DDBJ databases">
        <title>Genome sequence and genetic diversity analysis of an under-domesticated orphan crop, white fonio (Digitaria exilis).</title>
        <authorList>
            <person name="Bennetzen J.L."/>
            <person name="Chen S."/>
            <person name="Ma X."/>
            <person name="Wang X."/>
            <person name="Yssel A.E.J."/>
            <person name="Chaluvadi S.R."/>
            <person name="Johnson M."/>
            <person name="Gangashetty P."/>
            <person name="Hamidou F."/>
            <person name="Sanogo M.D."/>
            <person name="Zwaenepoel A."/>
            <person name="Wallace J."/>
            <person name="Van De Peer Y."/>
            <person name="Van Deynze A."/>
        </authorList>
    </citation>
    <scope>NUCLEOTIDE SEQUENCE</scope>
    <source>
        <tissue evidence="3">Leaves</tissue>
    </source>
</reference>
<evidence type="ECO:0000256" key="1">
    <source>
        <dbReference type="SAM" id="MobiDB-lite"/>
    </source>
</evidence>
<dbReference type="Gramene" id="Dexi1A01G0007020.1">
    <property type="protein sequence ID" value="Dexi1A01G0007020.1:cds"/>
    <property type="gene ID" value="Dexi1A01G0007020"/>
</dbReference>
<dbReference type="Proteomes" id="UP000636709">
    <property type="component" value="Unassembled WGS sequence"/>
</dbReference>
<feature type="region of interest" description="Disordered" evidence="1">
    <location>
        <begin position="1"/>
        <end position="78"/>
    </location>
</feature>
<dbReference type="InterPro" id="IPR005174">
    <property type="entry name" value="KIB1-4_b-propeller"/>
</dbReference>
<organism evidence="3 4">
    <name type="scientific">Digitaria exilis</name>
    <dbReference type="NCBI Taxonomy" id="1010633"/>
    <lineage>
        <taxon>Eukaryota</taxon>
        <taxon>Viridiplantae</taxon>
        <taxon>Streptophyta</taxon>
        <taxon>Embryophyta</taxon>
        <taxon>Tracheophyta</taxon>
        <taxon>Spermatophyta</taxon>
        <taxon>Magnoliopsida</taxon>
        <taxon>Liliopsida</taxon>
        <taxon>Poales</taxon>
        <taxon>Poaceae</taxon>
        <taxon>PACMAD clade</taxon>
        <taxon>Panicoideae</taxon>
        <taxon>Panicodae</taxon>
        <taxon>Paniceae</taxon>
        <taxon>Anthephorinae</taxon>
        <taxon>Digitaria</taxon>
    </lineage>
</organism>
<comment type="caution">
    <text evidence="3">The sequence shown here is derived from an EMBL/GenBank/DDBJ whole genome shotgun (WGS) entry which is preliminary data.</text>
</comment>
<keyword evidence="4" id="KW-1185">Reference proteome</keyword>
<dbReference type="PANTHER" id="PTHR33165:SF78">
    <property type="entry name" value="F-BOX DOMAIN-CONTAINING PROTEIN"/>
    <property type="match status" value="1"/>
</dbReference>
<gene>
    <name evidence="3" type="ORF">HU200_000343</name>
</gene>
<dbReference type="OrthoDB" id="619048at2759"/>
<dbReference type="AlphaFoldDB" id="A0A835G140"/>
<evidence type="ECO:0000259" key="2">
    <source>
        <dbReference type="Pfam" id="PF03478"/>
    </source>
</evidence>
<proteinExistence type="predicted"/>
<sequence length="459" mass="50295">MGRRPACQAQISQLSSEKPRRRTRSHHDAAAPRLASCNAAAQIRTSPPPLPKRPRKRDTATVEARAPPAPSLSWGAKRSRAARGSGWRDWANLSEGPASLIAERAIANDVADYVRFRAVCSPWRRCCAEPRARGVLDDRRLYPRQRIMLLEFKEVLAAGDAPHHCRRRFLNTSTGHCVQVDVPELRDHGVLRASAEGLILLVNKAGDVRLLNPLTRQMADLPPITGLVGFSPGFIGSCTSSRAALVDDRTVSLYFFNEVGTLAIAKPGDKRWVLIDAGDEVLMPTTYFGGRFYGVTTEAVVTLDMAKWPPRLVVVAKLAKPFSRMVDTVHVVDNAGELMLVHRMIRPKPGSSDPFPYKWMYKVYRVDLAAGKTRLRGGKLVGDHAVFIDLYRTVSVSTRVFPFLSACTVYPGLNCGERSVGYGQIGAYRLTDGAIEPSNIVGGGASCVLGELLIASLLM</sequence>
<name>A0A835G140_9POAL</name>
<evidence type="ECO:0000313" key="4">
    <source>
        <dbReference type="Proteomes" id="UP000636709"/>
    </source>
</evidence>
<evidence type="ECO:0000313" key="3">
    <source>
        <dbReference type="EMBL" id="KAF8783894.1"/>
    </source>
</evidence>
<accession>A0A835G140</accession>
<dbReference type="PANTHER" id="PTHR33165">
    <property type="entry name" value="F-BOX DOMAIN CONTAINING PROTEIN-LIKE-RELATED"/>
    <property type="match status" value="1"/>
</dbReference>
<feature type="domain" description="KIB1-4 beta-propeller" evidence="2">
    <location>
        <begin position="173"/>
        <end position="410"/>
    </location>
</feature>
<dbReference type="Pfam" id="PF03478">
    <property type="entry name" value="Beta-prop_KIB1-4"/>
    <property type="match status" value="1"/>
</dbReference>
<dbReference type="EMBL" id="JACEFO010000036">
    <property type="protein sequence ID" value="KAF8783894.1"/>
    <property type="molecule type" value="Genomic_DNA"/>
</dbReference>
<protein>
    <recommendedName>
        <fullName evidence="2">KIB1-4 beta-propeller domain-containing protein</fullName>
    </recommendedName>
</protein>